<name>A0A061BGH8_CYBFA</name>
<accession>A0A061BGH8</accession>
<evidence type="ECO:0000313" key="2">
    <source>
        <dbReference type="EMBL" id="CDR46069.1"/>
    </source>
</evidence>
<feature type="compositionally biased region" description="Low complexity" evidence="1">
    <location>
        <begin position="1"/>
        <end position="16"/>
    </location>
</feature>
<protein>
    <submittedName>
        <fullName evidence="2">CYFA0S21e02058g1_1</fullName>
    </submittedName>
</protein>
<feature type="compositionally biased region" description="Polar residues" evidence="1">
    <location>
        <begin position="43"/>
        <end position="59"/>
    </location>
</feature>
<feature type="compositionally biased region" description="Polar residues" evidence="1">
    <location>
        <begin position="197"/>
        <end position="231"/>
    </location>
</feature>
<proteinExistence type="predicted"/>
<organism evidence="2">
    <name type="scientific">Cyberlindnera fabianii</name>
    <name type="common">Yeast</name>
    <name type="synonym">Hansenula fabianii</name>
    <dbReference type="NCBI Taxonomy" id="36022"/>
    <lineage>
        <taxon>Eukaryota</taxon>
        <taxon>Fungi</taxon>
        <taxon>Dikarya</taxon>
        <taxon>Ascomycota</taxon>
        <taxon>Saccharomycotina</taxon>
        <taxon>Saccharomycetes</taxon>
        <taxon>Phaffomycetales</taxon>
        <taxon>Phaffomycetaceae</taxon>
        <taxon>Cyberlindnera</taxon>
    </lineage>
</organism>
<evidence type="ECO:0000256" key="1">
    <source>
        <dbReference type="SAM" id="MobiDB-lite"/>
    </source>
</evidence>
<feature type="region of interest" description="Disordered" evidence="1">
    <location>
        <begin position="1"/>
        <end position="59"/>
    </location>
</feature>
<reference evidence="2" key="1">
    <citation type="journal article" date="2014" name="Genome Announc.">
        <title>Genome sequence of the yeast Cyberlindnera fabianii (Hansenula fabianii).</title>
        <authorList>
            <person name="Freel K.C."/>
            <person name="Sarilar V."/>
            <person name="Neuveglise C."/>
            <person name="Devillers H."/>
            <person name="Friedrich A."/>
            <person name="Schacherer J."/>
        </authorList>
    </citation>
    <scope>NUCLEOTIDE SEQUENCE</scope>
    <source>
        <strain evidence="2">YJS4271</strain>
    </source>
</reference>
<sequence>MKQWQQWQQWQQQQQQANPQGQPVYLNHYDSNQVGPPLDQGHHPQNGTTPVPSQPYSNQFHHHIHQSYPQMQNDVQQTLHSGSYQPDNASYQNNLPPPPMGQQWSTSIPPMVPIMSNNVTRPIISTQAPYVARTLQSQIPQQQLQNPQVGPTTETSQSPSQILHQRSIHSQASDTAGTESEPLVSSSHSKNAELRLTPQTITTSETTLTKPSLQHVVPTTSSLSKASQKPSIQKPKLKSPKTGLNSVKIQEQALYDLGNQFYSHAVSQRSNITTRKHVQEYYTLIKLSITTLRKLLNMRNKASLTLRIKANILIARILTNETDQMSLTDAPETFLSDAVQLCGDSMENRKLRYEAEVGILQDLHARGRYKQALKYLATCSFADTFLFRYLKFSMLKETEPLKAHQVLLKVLSSSEFESLEKDTKDFLMLMEIAHCLEVGVKSNSILDSLRPSLPQLDLLWNFLVVFREIQTTQSIKSPSTILDAHLKAINNIISSGLTTPDIIHFPFESYTIDFSVSLPSGPAINSIFFVIFSVAKMNTTYIKHKPLSTLQMAEKQLQSALDVSSARSVIKSNNTENRTMETLKTVIGFYTLIEASVASDPFSESGINQRKHGKSMIQDPILLRYANALDLHLTGSAEAATKDYLELAAEMEQRYENRYNDLYICVCLNLQGLVESQVEYASRLQYSDKMHQLMNLRNVVAQKLANVYEAPNSSLYERYLFETTTRLLHLVFNPTNLTIFEITKEVDSILVNQEQLKNYPLLLSMLLYVKSSALNQNSDQKQKSSQSAFNLAKLGYSPLVRYTTGLLNAECASRAQNAQQLEIQQQKLAKIEQTITPQFTKLI</sequence>
<feature type="compositionally biased region" description="Polar residues" evidence="1">
    <location>
        <begin position="80"/>
        <end position="94"/>
    </location>
</feature>
<dbReference type="VEuPathDB" id="FungiDB:BON22_5316"/>
<feature type="compositionally biased region" description="Polar residues" evidence="1">
    <location>
        <begin position="149"/>
        <end position="189"/>
    </location>
</feature>
<dbReference type="AlphaFoldDB" id="A0A061BGH8"/>
<dbReference type="EMBL" id="LK052906">
    <property type="protein sequence ID" value="CDR46069.1"/>
    <property type="molecule type" value="Genomic_DNA"/>
</dbReference>
<gene>
    <name evidence="2" type="ORF">CYFA0S_21e02058g</name>
</gene>
<feature type="region of interest" description="Disordered" evidence="1">
    <location>
        <begin position="140"/>
        <end position="243"/>
    </location>
</feature>
<feature type="region of interest" description="Disordered" evidence="1">
    <location>
        <begin position="80"/>
        <end position="105"/>
    </location>
</feature>
<dbReference type="OrthoDB" id="3981211at2759"/>